<dbReference type="Proteomes" id="UP000537718">
    <property type="component" value="Unassembled WGS sequence"/>
</dbReference>
<protein>
    <submittedName>
        <fullName evidence="1">Uncharacterized protein</fullName>
    </submittedName>
</protein>
<name>A0A7W8YYN0_9SPHI</name>
<evidence type="ECO:0000313" key="2">
    <source>
        <dbReference type="Proteomes" id="UP000537718"/>
    </source>
</evidence>
<organism evidence="1 2">
    <name type="scientific">Pedobacter cryoconitis</name>
    <dbReference type="NCBI Taxonomy" id="188932"/>
    <lineage>
        <taxon>Bacteria</taxon>
        <taxon>Pseudomonadati</taxon>
        <taxon>Bacteroidota</taxon>
        <taxon>Sphingobacteriia</taxon>
        <taxon>Sphingobacteriales</taxon>
        <taxon>Sphingobacteriaceae</taxon>
        <taxon>Pedobacter</taxon>
    </lineage>
</organism>
<dbReference type="RefSeq" id="WP_183870271.1">
    <property type="nucleotide sequence ID" value="NZ_JACHCF010000020.1"/>
</dbReference>
<dbReference type="AlphaFoldDB" id="A0A7W8YYN0"/>
<accession>A0A7W8YYN0</accession>
<sequence length="69" mass="8028">MRTALFTFFNKYKYHILVWSIFIAYEAIIESLIGATELLKQPVLQTAALKMKSPRIPFENLPVKLPIIF</sequence>
<gene>
    <name evidence="1" type="ORF">HDE69_005326</name>
</gene>
<proteinExistence type="predicted"/>
<comment type="caution">
    <text evidence="1">The sequence shown here is derived from an EMBL/GenBank/DDBJ whole genome shotgun (WGS) entry which is preliminary data.</text>
</comment>
<reference evidence="1 2" key="1">
    <citation type="submission" date="2020-08" db="EMBL/GenBank/DDBJ databases">
        <title>Genomic Encyclopedia of Type Strains, Phase IV (KMG-V): Genome sequencing to study the core and pangenomes of soil and plant-associated prokaryotes.</title>
        <authorList>
            <person name="Whitman W."/>
        </authorList>
    </citation>
    <scope>NUCLEOTIDE SEQUENCE [LARGE SCALE GENOMIC DNA]</scope>
    <source>
        <strain evidence="1 2">MP7CTX6</strain>
    </source>
</reference>
<evidence type="ECO:0000313" key="1">
    <source>
        <dbReference type="EMBL" id="MBB5624229.1"/>
    </source>
</evidence>
<dbReference type="EMBL" id="JACHCF010000020">
    <property type="protein sequence ID" value="MBB5624229.1"/>
    <property type="molecule type" value="Genomic_DNA"/>
</dbReference>